<name>V2XB77_MONRO</name>
<protein>
    <submittedName>
        <fullName evidence="1">Uncharacterized protein</fullName>
    </submittedName>
</protein>
<comment type="caution">
    <text evidence="1">The sequence shown here is derived from an EMBL/GenBank/DDBJ whole genome shotgun (WGS) entry which is preliminary data.</text>
</comment>
<dbReference type="HOGENOM" id="CLU_089712_0_0_1"/>
<evidence type="ECO:0000313" key="2">
    <source>
        <dbReference type="Proteomes" id="UP000017559"/>
    </source>
</evidence>
<sequence>MEIANANNITISGGNINAVHRDQYNQTIINGQVVQVGGPAETVGNEDDEYNQYHVIIHGDVYIIERVSTEHTWDEQDRSISPQRAIHKVQLYGDNKVFTTISYYGRNAAKVVWKKDFLRYSHAKCISDPETLFQLFGINRSKVPMLIFYDGM</sequence>
<dbReference type="KEGG" id="mrr:Moror_7878"/>
<dbReference type="Proteomes" id="UP000017559">
    <property type="component" value="Unassembled WGS sequence"/>
</dbReference>
<reference evidence="1 2" key="1">
    <citation type="journal article" date="2014" name="BMC Genomics">
        <title>Genome and secretome analysis of the hemibiotrophic fungal pathogen, Moniliophthora roreri, which causes frosty pod rot disease of cacao: mechanisms of the biotrophic and necrotrophic phases.</title>
        <authorList>
            <person name="Meinhardt L.W."/>
            <person name="Costa G.G.L."/>
            <person name="Thomazella D.P.T."/>
            <person name="Teixeira P.J.P.L."/>
            <person name="Carazzolle M.F."/>
            <person name="Schuster S.C."/>
            <person name="Carlson J.E."/>
            <person name="Guiltinan M.J."/>
            <person name="Mieczkowski P."/>
            <person name="Farmer A."/>
            <person name="Ramaraj T."/>
            <person name="Crozier J."/>
            <person name="Davis R.E."/>
            <person name="Shao J."/>
            <person name="Melnick R.L."/>
            <person name="Pereira G.A.G."/>
            <person name="Bailey B.A."/>
        </authorList>
    </citation>
    <scope>NUCLEOTIDE SEQUENCE [LARGE SCALE GENOMIC DNA]</scope>
    <source>
        <strain evidence="1 2">MCA 2997</strain>
    </source>
</reference>
<dbReference type="EMBL" id="AWSO01000481">
    <property type="protein sequence ID" value="ESK90061.1"/>
    <property type="molecule type" value="Genomic_DNA"/>
</dbReference>
<evidence type="ECO:0000313" key="1">
    <source>
        <dbReference type="EMBL" id="ESK90061.1"/>
    </source>
</evidence>
<dbReference type="AlphaFoldDB" id="V2XB77"/>
<gene>
    <name evidence="1" type="ORF">Moror_7878</name>
</gene>
<keyword evidence="2" id="KW-1185">Reference proteome</keyword>
<proteinExistence type="predicted"/>
<accession>V2XB77</accession>
<dbReference type="OrthoDB" id="3041260at2759"/>
<organism evidence="1 2">
    <name type="scientific">Moniliophthora roreri (strain MCA 2997)</name>
    <name type="common">Cocoa frosty pod rot fungus</name>
    <name type="synonym">Crinipellis roreri</name>
    <dbReference type="NCBI Taxonomy" id="1381753"/>
    <lineage>
        <taxon>Eukaryota</taxon>
        <taxon>Fungi</taxon>
        <taxon>Dikarya</taxon>
        <taxon>Basidiomycota</taxon>
        <taxon>Agaricomycotina</taxon>
        <taxon>Agaricomycetes</taxon>
        <taxon>Agaricomycetidae</taxon>
        <taxon>Agaricales</taxon>
        <taxon>Marasmiineae</taxon>
        <taxon>Marasmiaceae</taxon>
        <taxon>Moniliophthora</taxon>
    </lineage>
</organism>